<evidence type="ECO:0000256" key="7">
    <source>
        <dbReference type="RuleBase" id="RU003993"/>
    </source>
</evidence>
<dbReference type="PROSITE" id="PS00760">
    <property type="entry name" value="SPASE_I_2"/>
    <property type="match status" value="1"/>
</dbReference>
<name>A0ABV6L0G7_9BACI</name>
<dbReference type="PRINTS" id="PR00727">
    <property type="entry name" value="LEADERPTASE"/>
</dbReference>
<evidence type="ECO:0000256" key="2">
    <source>
        <dbReference type="ARBA" id="ARBA00004401"/>
    </source>
</evidence>
<reference evidence="10 11" key="1">
    <citation type="submission" date="2024-09" db="EMBL/GenBank/DDBJ databases">
        <authorList>
            <person name="Sun Q."/>
            <person name="Mori K."/>
        </authorList>
    </citation>
    <scope>NUCLEOTIDE SEQUENCE [LARGE SCALE GENOMIC DNA]</scope>
    <source>
        <strain evidence="10 11">CGMCC 1.9126</strain>
    </source>
</reference>
<dbReference type="RefSeq" id="WP_340902328.1">
    <property type="nucleotide sequence ID" value="NZ_JBHLUU010000123.1"/>
</dbReference>
<evidence type="ECO:0000256" key="8">
    <source>
        <dbReference type="RuleBase" id="RU362042"/>
    </source>
</evidence>
<keyword evidence="7" id="KW-0472">Membrane</keyword>
<comment type="catalytic activity">
    <reaction evidence="1 7">
        <text>Cleavage of hydrophobic, N-terminal signal or leader sequences from secreted and periplasmic proteins.</text>
        <dbReference type="EC" id="3.4.21.89"/>
    </reaction>
</comment>
<sequence>MGETKKKQEIISWGKSVFIAFAIVVVVRTFVFAPYIVDGASMEPTLHDQEKIFVSKVNTDKIDREDIVIIKGEGENYVKRIIGLPGDLIEIRDDQLLINGDVHSEEYLESNREQAHDQGSVLTGDYGPILVPEGHYFVLGDNRLRSMDSRNGLGFIKKEKIVGVSEFVFYPFSDVRTVQ</sequence>
<evidence type="ECO:0000256" key="1">
    <source>
        <dbReference type="ARBA" id="ARBA00000677"/>
    </source>
</evidence>
<keyword evidence="6 7" id="KW-0378">Hydrolase</keyword>
<dbReference type="InterPro" id="IPR019533">
    <property type="entry name" value="Peptidase_S26"/>
</dbReference>
<dbReference type="EMBL" id="JBHLUU010000123">
    <property type="protein sequence ID" value="MFC0477613.1"/>
    <property type="molecule type" value="Genomic_DNA"/>
</dbReference>
<proteinExistence type="inferred from homology"/>
<dbReference type="InterPro" id="IPR019757">
    <property type="entry name" value="Pept_S26A_signal_pept_1_Lys-AS"/>
</dbReference>
<dbReference type="InterPro" id="IPR019756">
    <property type="entry name" value="Pept_S26A_signal_pept_1_Ser-AS"/>
</dbReference>
<dbReference type="EC" id="3.4.21.89" evidence="4 7"/>
<protein>
    <recommendedName>
        <fullName evidence="4 7">Signal peptidase I</fullName>
        <ecNumber evidence="4 7">3.4.21.89</ecNumber>
    </recommendedName>
</protein>
<dbReference type="InterPro" id="IPR019758">
    <property type="entry name" value="Pept_S26A_signal_pept_1_CS"/>
</dbReference>
<dbReference type="PROSITE" id="PS00501">
    <property type="entry name" value="SPASE_I_1"/>
    <property type="match status" value="1"/>
</dbReference>
<dbReference type="Proteomes" id="UP001589738">
    <property type="component" value="Unassembled WGS sequence"/>
</dbReference>
<dbReference type="NCBIfam" id="TIGR02227">
    <property type="entry name" value="sigpep_I_bact"/>
    <property type="match status" value="1"/>
</dbReference>
<dbReference type="PROSITE" id="PS00761">
    <property type="entry name" value="SPASE_I_3"/>
    <property type="match status" value="1"/>
</dbReference>
<keyword evidence="7" id="KW-0812">Transmembrane</keyword>
<dbReference type="PANTHER" id="PTHR43390:SF1">
    <property type="entry name" value="CHLOROPLAST PROCESSING PEPTIDASE"/>
    <property type="match status" value="1"/>
</dbReference>
<keyword evidence="7" id="KW-1133">Transmembrane helix</keyword>
<organism evidence="10 11">
    <name type="scientific">Robertmurraya beringensis</name>
    <dbReference type="NCBI Taxonomy" id="641660"/>
    <lineage>
        <taxon>Bacteria</taxon>
        <taxon>Bacillati</taxon>
        <taxon>Bacillota</taxon>
        <taxon>Bacilli</taxon>
        <taxon>Bacillales</taxon>
        <taxon>Bacillaceae</taxon>
        <taxon>Robertmurraya</taxon>
    </lineage>
</organism>
<dbReference type="SUPFAM" id="SSF51306">
    <property type="entry name" value="LexA/Signal peptidase"/>
    <property type="match status" value="1"/>
</dbReference>
<dbReference type="Pfam" id="PF10502">
    <property type="entry name" value="Peptidase_S26"/>
    <property type="match status" value="1"/>
</dbReference>
<dbReference type="Gene3D" id="2.10.109.10">
    <property type="entry name" value="Umud Fragment, subunit A"/>
    <property type="match status" value="1"/>
</dbReference>
<evidence type="ECO:0000256" key="6">
    <source>
        <dbReference type="ARBA" id="ARBA00022801"/>
    </source>
</evidence>
<comment type="subcellular location">
    <subcellularLocation>
        <location evidence="2">Cell membrane</location>
        <topology evidence="2">Single-pass type II membrane protein</topology>
    </subcellularLocation>
    <subcellularLocation>
        <location evidence="8">Membrane</location>
        <topology evidence="8">Single-pass type II membrane protein</topology>
    </subcellularLocation>
</comment>
<evidence type="ECO:0000256" key="5">
    <source>
        <dbReference type="ARBA" id="ARBA00022670"/>
    </source>
</evidence>
<evidence type="ECO:0000256" key="3">
    <source>
        <dbReference type="ARBA" id="ARBA00009370"/>
    </source>
</evidence>
<accession>A0ABV6L0G7</accession>
<dbReference type="GO" id="GO:0009003">
    <property type="term" value="F:signal peptidase activity"/>
    <property type="evidence" value="ECO:0007669"/>
    <property type="project" value="UniProtKB-EC"/>
</dbReference>
<feature type="transmembrane region" description="Helical" evidence="7">
    <location>
        <begin position="12"/>
        <end position="37"/>
    </location>
</feature>
<keyword evidence="5 7" id="KW-0645">Protease</keyword>
<gene>
    <name evidence="10" type="primary">lepB</name>
    <name evidence="10" type="ORF">ACFFHF_20685</name>
</gene>
<comment type="similarity">
    <text evidence="3 8">Belongs to the peptidase S26 family.</text>
</comment>
<comment type="caution">
    <text evidence="10">The sequence shown here is derived from an EMBL/GenBank/DDBJ whole genome shotgun (WGS) entry which is preliminary data.</text>
</comment>
<evidence type="ECO:0000313" key="11">
    <source>
        <dbReference type="Proteomes" id="UP001589738"/>
    </source>
</evidence>
<dbReference type="PANTHER" id="PTHR43390">
    <property type="entry name" value="SIGNAL PEPTIDASE I"/>
    <property type="match status" value="1"/>
</dbReference>
<dbReference type="CDD" id="cd06530">
    <property type="entry name" value="S26_SPase_I"/>
    <property type="match status" value="1"/>
</dbReference>
<dbReference type="InterPro" id="IPR036286">
    <property type="entry name" value="LexA/Signal_pep-like_sf"/>
</dbReference>
<dbReference type="InterPro" id="IPR000223">
    <property type="entry name" value="Pept_S26A_signal_pept_1"/>
</dbReference>
<evidence type="ECO:0000259" key="9">
    <source>
        <dbReference type="Pfam" id="PF10502"/>
    </source>
</evidence>
<feature type="domain" description="Peptidase S26" evidence="9">
    <location>
        <begin position="11"/>
        <end position="170"/>
    </location>
</feature>
<evidence type="ECO:0000256" key="4">
    <source>
        <dbReference type="ARBA" id="ARBA00013208"/>
    </source>
</evidence>
<evidence type="ECO:0000313" key="10">
    <source>
        <dbReference type="EMBL" id="MFC0477613.1"/>
    </source>
</evidence>
<keyword evidence="11" id="KW-1185">Reference proteome</keyword>